<comment type="caution">
    <text evidence="1">The sequence shown here is derived from an EMBL/GenBank/DDBJ whole genome shotgun (WGS) entry which is preliminary data.</text>
</comment>
<evidence type="ECO:0000313" key="1">
    <source>
        <dbReference type="EMBL" id="KAK7050622.1"/>
    </source>
</evidence>
<sequence length="281" mass="32678">MSQSEDPVFPPELEQEIFRFTAELHPSFIPTLLLVARRVLIWIEPCLYDVLRVTSTDIHQLALKRIVTKPVEFIHKAVRHLALEAPELDIGYTRDELLKLFKGVIDFAPGSFLSDDALGPDVLPLLAGMRLQRLSMNLMDLFPVAVDFSLPMFTHLTHLDVCDSTAVYLEKVMTCIPILPALTHLCLVNAARRDTALAMLEKCPRLRLLLILWGTFEEDKYQLERRPHRYDVRFVIGEYKNYWSDWEQSAKGHPECMWLRGQDFIERKRRGEIEATRYWLS</sequence>
<organism evidence="1 2">
    <name type="scientific">Favolaschia claudopus</name>
    <dbReference type="NCBI Taxonomy" id="2862362"/>
    <lineage>
        <taxon>Eukaryota</taxon>
        <taxon>Fungi</taxon>
        <taxon>Dikarya</taxon>
        <taxon>Basidiomycota</taxon>
        <taxon>Agaricomycotina</taxon>
        <taxon>Agaricomycetes</taxon>
        <taxon>Agaricomycetidae</taxon>
        <taxon>Agaricales</taxon>
        <taxon>Marasmiineae</taxon>
        <taxon>Mycenaceae</taxon>
        <taxon>Favolaschia</taxon>
    </lineage>
</organism>
<dbReference type="InterPro" id="IPR032675">
    <property type="entry name" value="LRR_dom_sf"/>
</dbReference>
<name>A0AAW0DGT6_9AGAR</name>
<keyword evidence="2" id="KW-1185">Reference proteome</keyword>
<dbReference type="Gene3D" id="3.80.10.10">
    <property type="entry name" value="Ribonuclease Inhibitor"/>
    <property type="match status" value="1"/>
</dbReference>
<dbReference type="SUPFAM" id="SSF52047">
    <property type="entry name" value="RNI-like"/>
    <property type="match status" value="1"/>
</dbReference>
<accession>A0AAW0DGT6</accession>
<reference evidence="1 2" key="1">
    <citation type="journal article" date="2024" name="J Genomics">
        <title>Draft genome sequencing and assembly of Favolaschia claudopus CIRM-BRFM 2984 isolated from oak limbs.</title>
        <authorList>
            <person name="Navarro D."/>
            <person name="Drula E."/>
            <person name="Chaduli D."/>
            <person name="Cazenave R."/>
            <person name="Ahrendt S."/>
            <person name="Wang J."/>
            <person name="Lipzen A."/>
            <person name="Daum C."/>
            <person name="Barry K."/>
            <person name="Grigoriev I.V."/>
            <person name="Favel A."/>
            <person name="Rosso M.N."/>
            <person name="Martin F."/>
        </authorList>
    </citation>
    <scope>NUCLEOTIDE SEQUENCE [LARGE SCALE GENOMIC DNA]</scope>
    <source>
        <strain evidence="1 2">CIRM-BRFM 2984</strain>
    </source>
</reference>
<dbReference type="EMBL" id="JAWWNJ010000008">
    <property type="protein sequence ID" value="KAK7050622.1"/>
    <property type="molecule type" value="Genomic_DNA"/>
</dbReference>
<protein>
    <submittedName>
        <fullName evidence="1">Tyrosinase central domain-containing protein</fullName>
    </submittedName>
</protein>
<proteinExistence type="predicted"/>
<evidence type="ECO:0000313" key="2">
    <source>
        <dbReference type="Proteomes" id="UP001362999"/>
    </source>
</evidence>
<gene>
    <name evidence="1" type="ORF">R3P38DRAFT_2503791</name>
</gene>
<dbReference type="AlphaFoldDB" id="A0AAW0DGT6"/>
<dbReference type="Proteomes" id="UP001362999">
    <property type="component" value="Unassembled WGS sequence"/>
</dbReference>